<dbReference type="AlphaFoldDB" id="A0A511KGD1"/>
<name>A0A511KGD1_RHOTO</name>
<accession>A0A511KGD1</accession>
<evidence type="ECO:0000313" key="1">
    <source>
        <dbReference type="EMBL" id="GEM09433.1"/>
    </source>
</evidence>
<protein>
    <submittedName>
        <fullName evidence="1">Uncharacterized protein</fullName>
    </submittedName>
</protein>
<organism evidence="1 2">
    <name type="scientific">Rhodotorula toruloides</name>
    <name type="common">Yeast</name>
    <name type="synonym">Rhodosporidium toruloides</name>
    <dbReference type="NCBI Taxonomy" id="5286"/>
    <lineage>
        <taxon>Eukaryota</taxon>
        <taxon>Fungi</taxon>
        <taxon>Dikarya</taxon>
        <taxon>Basidiomycota</taxon>
        <taxon>Pucciniomycotina</taxon>
        <taxon>Microbotryomycetes</taxon>
        <taxon>Sporidiobolales</taxon>
        <taxon>Sporidiobolaceae</taxon>
        <taxon>Rhodotorula</taxon>
    </lineage>
</organism>
<proteinExistence type="predicted"/>
<evidence type="ECO:0000313" key="2">
    <source>
        <dbReference type="Proteomes" id="UP000321518"/>
    </source>
</evidence>
<gene>
    <name evidence="1" type="ORF">Rt10032_c08g3450</name>
</gene>
<comment type="caution">
    <text evidence="1">The sequence shown here is derived from an EMBL/GenBank/DDBJ whole genome shotgun (WGS) entry which is preliminary data.</text>
</comment>
<dbReference type="Proteomes" id="UP000321518">
    <property type="component" value="Unassembled WGS sequence"/>
</dbReference>
<sequence>MKQSMAVSSGRDKDINFLLEQNGQLQVVVQDLREEKEVREVAEACRVLVEGLLLSGINEVLLWLYQHACLSTRNTRYDPPAFSNYTLDKSEINTMDQNWVFLEMRLKRSSPRPHLDVSLRTS</sequence>
<dbReference type="EMBL" id="BJWK01000008">
    <property type="protein sequence ID" value="GEM09433.1"/>
    <property type="molecule type" value="Genomic_DNA"/>
</dbReference>
<reference evidence="1 2" key="1">
    <citation type="submission" date="2019-07" db="EMBL/GenBank/DDBJ databases">
        <title>Rhodotorula toruloides NBRC10032 genome sequencing.</title>
        <authorList>
            <person name="Shida Y."/>
            <person name="Takaku H."/>
            <person name="Ogasawara W."/>
            <person name="Mori K."/>
        </authorList>
    </citation>
    <scope>NUCLEOTIDE SEQUENCE [LARGE SCALE GENOMIC DNA]</scope>
    <source>
        <strain evidence="1 2">NBRC10032</strain>
    </source>
</reference>